<evidence type="ECO:0000256" key="1">
    <source>
        <dbReference type="SAM" id="Coils"/>
    </source>
</evidence>
<keyword evidence="1" id="KW-0175">Coiled coil</keyword>
<gene>
    <name evidence="2" type="ORF">Ddye_012352</name>
</gene>
<comment type="caution">
    <text evidence="2">The sequence shown here is derived from an EMBL/GenBank/DDBJ whole genome shotgun (WGS) entry which is preliminary data.</text>
</comment>
<reference evidence="2" key="1">
    <citation type="journal article" date="2023" name="Plant J.">
        <title>Genome sequences and population genomics provide insights into the demographic history, inbreeding, and mutation load of two 'living fossil' tree species of Dipteronia.</title>
        <authorList>
            <person name="Feng Y."/>
            <person name="Comes H.P."/>
            <person name="Chen J."/>
            <person name="Zhu S."/>
            <person name="Lu R."/>
            <person name="Zhang X."/>
            <person name="Li P."/>
            <person name="Qiu J."/>
            <person name="Olsen K.M."/>
            <person name="Qiu Y."/>
        </authorList>
    </citation>
    <scope>NUCLEOTIDE SEQUENCE</scope>
    <source>
        <strain evidence="2">KIB01</strain>
    </source>
</reference>
<dbReference type="AlphaFoldDB" id="A0AAE0CIH7"/>
<dbReference type="EMBL" id="JANJYI010000004">
    <property type="protein sequence ID" value="KAK2652496.1"/>
    <property type="molecule type" value="Genomic_DNA"/>
</dbReference>
<dbReference type="Proteomes" id="UP001280121">
    <property type="component" value="Unassembled WGS sequence"/>
</dbReference>
<protein>
    <submittedName>
        <fullName evidence="2">Uncharacterized protein</fullName>
    </submittedName>
</protein>
<sequence>MSDLTSNLAQMKELCSELEENLKLSDENFCKTDSLLSQALFNNAELEQKLKYMEEHHNESIDVAATATQKNLELGDIIRASNEVAEEAKS</sequence>
<dbReference type="PANTHER" id="PTHR43049:SF1">
    <property type="entry name" value="EARLY ENDOSOME ANTIGEN"/>
    <property type="match status" value="1"/>
</dbReference>
<keyword evidence="3" id="KW-1185">Reference proteome</keyword>
<evidence type="ECO:0000313" key="3">
    <source>
        <dbReference type="Proteomes" id="UP001280121"/>
    </source>
</evidence>
<organism evidence="2 3">
    <name type="scientific">Dipteronia dyeriana</name>
    <dbReference type="NCBI Taxonomy" id="168575"/>
    <lineage>
        <taxon>Eukaryota</taxon>
        <taxon>Viridiplantae</taxon>
        <taxon>Streptophyta</taxon>
        <taxon>Embryophyta</taxon>
        <taxon>Tracheophyta</taxon>
        <taxon>Spermatophyta</taxon>
        <taxon>Magnoliopsida</taxon>
        <taxon>eudicotyledons</taxon>
        <taxon>Gunneridae</taxon>
        <taxon>Pentapetalae</taxon>
        <taxon>rosids</taxon>
        <taxon>malvids</taxon>
        <taxon>Sapindales</taxon>
        <taxon>Sapindaceae</taxon>
        <taxon>Hippocastanoideae</taxon>
        <taxon>Acereae</taxon>
        <taxon>Dipteronia</taxon>
    </lineage>
</organism>
<accession>A0AAE0CIH7</accession>
<evidence type="ECO:0000313" key="2">
    <source>
        <dbReference type="EMBL" id="KAK2652496.1"/>
    </source>
</evidence>
<name>A0AAE0CIH7_9ROSI</name>
<feature type="coiled-coil region" evidence="1">
    <location>
        <begin position="1"/>
        <end position="28"/>
    </location>
</feature>
<proteinExistence type="predicted"/>
<dbReference type="PANTHER" id="PTHR43049">
    <property type="entry name" value="EARLY ENDOSOME ANTIGEN"/>
    <property type="match status" value="1"/>
</dbReference>